<evidence type="ECO:0000313" key="8">
    <source>
        <dbReference type="EMBL" id="MBC5781355.1"/>
    </source>
</evidence>
<keyword evidence="9" id="KW-1185">Reference proteome</keyword>
<dbReference type="CDD" id="cd08878">
    <property type="entry name" value="RHO_alpha_C_DMO-like"/>
    <property type="match status" value="1"/>
</dbReference>
<dbReference type="PROSITE" id="PS51296">
    <property type="entry name" value="RIESKE"/>
    <property type="match status" value="1"/>
</dbReference>
<accession>A0A923MKT3</accession>
<feature type="region of interest" description="Disordered" evidence="6">
    <location>
        <begin position="337"/>
        <end position="357"/>
    </location>
</feature>
<dbReference type="RefSeq" id="WP_187074121.1">
    <property type="nucleotide sequence ID" value="NZ_JACORT010000001.1"/>
</dbReference>
<dbReference type="InterPro" id="IPR044043">
    <property type="entry name" value="VanA_C_cat"/>
</dbReference>
<evidence type="ECO:0000259" key="7">
    <source>
        <dbReference type="PROSITE" id="PS51296"/>
    </source>
</evidence>
<evidence type="ECO:0000256" key="5">
    <source>
        <dbReference type="ARBA" id="ARBA00023014"/>
    </source>
</evidence>
<dbReference type="SUPFAM" id="SSF55961">
    <property type="entry name" value="Bet v1-like"/>
    <property type="match status" value="1"/>
</dbReference>
<dbReference type="Gene3D" id="2.102.10.10">
    <property type="entry name" value="Rieske [2Fe-2S] iron-sulphur domain"/>
    <property type="match status" value="1"/>
</dbReference>
<dbReference type="GO" id="GO:0051213">
    <property type="term" value="F:dioxygenase activity"/>
    <property type="evidence" value="ECO:0007669"/>
    <property type="project" value="UniProtKB-KW"/>
</dbReference>
<keyword evidence="3" id="KW-0560">Oxidoreductase</keyword>
<dbReference type="InterPro" id="IPR017941">
    <property type="entry name" value="Rieske_2Fe-2S"/>
</dbReference>
<dbReference type="Gene3D" id="3.90.380.10">
    <property type="entry name" value="Naphthalene 1,2-dioxygenase Alpha Subunit, Chain A, domain 1"/>
    <property type="match status" value="1"/>
</dbReference>
<protein>
    <submittedName>
        <fullName evidence="8">Aromatic ring-hydroxylating dioxygenase subunit alpha</fullName>
    </submittedName>
</protein>
<dbReference type="InterPro" id="IPR050584">
    <property type="entry name" value="Cholesterol_7-desaturase"/>
</dbReference>
<dbReference type="PANTHER" id="PTHR21266:SF60">
    <property type="entry name" value="3-KETOSTEROID-9-ALPHA-MONOOXYGENASE, OXYGENASE COMPONENT"/>
    <property type="match status" value="1"/>
</dbReference>
<comment type="caution">
    <text evidence="8">The sequence shown here is derived from an EMBL/GenBank/DDBJ whole genome shotgun (WGS) entry which is preliminary data.</text>
</comment>
<evidence type="ECO:0000313" key="9">
    <source>
        <dbReference type="Proteomes" id="UP000608513"/>
    </source>
</evidence>
<reference evidence="8" key="1">
    <citation type="submission" date="2020-08" db="EMBL/GenBank/DDBJ databases">
        <title>Ramlibacter sp. USB13 16S ribosomal RNA gene genome sequencing and assembly.</title>
        <authorList>
            <person name="Kang M."/>
        </authorList>
    </citation>
    <scope>NUCLEOTIDE SEQUENCE</scope>
    <source>
        <strain evidence="8">USB13</strain>
    </source>
</reference>
<sequence>MTTFIRNAWYVAAWSKEIGRSLFKRRILGEPIVLYRKEDGTAAALVDRCAHKLLPLSMGRLVGDHVQCGYHGLEFDCSGKCVKVPGQDRIPPGAMVRSFPVVERYNAIWIWMGEPEKADPALVHQVLRHGEPGWAVIDSQYQYHRTNYLNIAENLQDPAHTTYAHRSTIGNPAASEVPVKVEQHGNQVVSWRWTNNAPPPPIDVKFGGFQGLTDRCQYYNYFAPCVSRVDVCTLDAGQEHTEENMDRGHRAFSYKFLTPETEGTTHFFWMHVRNYAVGDDALEASLIEGMTRTFEEDNVICGAIQQEQDATGLRQIAFLAIDAGPSRVRRMLEQMAAAEATPQEPQAAGTQRAKVNA</sequence>
<dbReference type="GO" id="GO:0046872">
    <property type="term" value="F:metal ion binding"/>
    <property type="evidence" value="ECO:0007669"/>
    <property type="project" value="UniProtKB-KW"/>
</dbReference>
<dbReference type="GO" id="GO:0051537">
    <property type="term" value="F:2 iron, 2 sulfur cluster binding"/>
    <property type="evidence" value="ECO:0007669"/>
    <property type="project" value="UniProtKB-KW"/>
</dbReference>
<dbReference type="InterPro" id="IPR036922">
    <property type="entry name" value="Rieske_2Fe-2S_sf"/>
</dbReference>
<evidence type="ECO:0000256" key="6">
    <source>
        <dbReference type="SAM" id="MobiDB-lite"/>
    </source>
</evidence>
<proteinExistence type="predicted"/>
<keyword evidence="5" id="KW-0411">Iron-sulfur</keyword>
<dbReference type="Pfam" id="PF00355">
    <property type="entry name" value="Rieske"/>
    <property type="match status" value="1"/>
</dbReference>
<dbReference type="Proteomes" id="UP000608513">
    <property type="component" value="Unassembled WGS sequence"/>
</dbReference>
<organism evidence="8 9">
    <name type="scientific">Ramlibacter cellulosilyticus</name>
    <dbReference type="NCBI Taxonomy" id="2764187"/>
    <lineage>
        <taxon>Bacteria</taxon>
        <taxon>Pseudomonadati</taxon>
        <taxon>Pseudomonadota</taxon>
        <taxon>Betaproteobacteria</taxon>
        <taxon>Burkholderiales</taxon>
        <taxon>Comamonadaceae</taxon>
        <taxon>Ramlibacter</taxon>
    </lineage>
</organism>
<dbReference type="EMBL" id="JACORT010000001">
    <property type="protein sequence ID" value="MBC5781355.1"/>
    <property type="molecule type" value="Genomic_DNA"/>
</dbReference>
<keyword evidence="2" id="KW-0479">Metal-binding</keyword>
<name>A0A923MKT3_9BURK</name>
<dbReference type="SUPFAM" id="SSF50022">
    <property type="entry name" value="ISP domain"/>
    <property type="match status" value="1"/>
</dbReference>
<keyword evidence="1" id="KW-0001">2Fe-2S</keyword>
<feature type="compositionally biased region" description="Low complexity" evidence="6">
    <location>
        <begin position="337"/>
        <end position="348"/>
    </location>
</feature>
<dbReference type="AlphaFoldDB" id="A0A923MKT3"/>
<feature type="domain" description="Rieske" evidence="7">
    <location>
        <begin position="9"/>
        <end position="110"/>
    </location>
</feature>
<evidence type="ECO:0000256" key="3">
    <source>
        <dbReference type="ARBA" id="ARBA00023002"/>
    </source>
</evidence>
<keyword evidence="4" id="KW-0408">Iron</keyword>
<gene>
    <name evidence="8" type="ORF">H8N03_00265</name>
</gene>
<keyword evidence="8" id="KW-0223">Dioxygenase</keyword>
<dbReference type="PANTHER" id="PTHR21266">
    <property type="entry name" value="IRON-SULFUR DOMAIN CONTAINING PROTEIN"/>
    <property type="match status" value="1"/>
</dbReference>
<evidence type="ECO:0000256" key="2">
    <source>
        <dbReference type="ARBA" id="ARBA00022723"/>
    </source>
</evidence>
<evidence type="ECO:0000256" key="4">
    <source>
        <dbReference type="ARBA" id="ARBA00023004"/>
    </source>
</evidence>
<evidence type="ECO:0000256" key="1">
    <source>
        <dbReference type="ARBA" id="ARBA00022714"/>
    </source>
</evidence>
<dbReference type="Pfam" id="PF19112">
    <property type="entry name" value="VanA_C"/>
    <property type="match status" value="1"/>
</dbReference>